<protein>
    <recommendedName>
        <fullName evidence="2">alpha-L-fucosidase</fullName>
        <ecNumber evidence="2">3.2.1.51</ecNumber>
    </recommendedName>
</protein>
<evidence type="ECO:0000256" key="5">
    <source>
        <dbReference type="ARBA" id="ARBA00023295"/>
    </source>
</evidence>
<comment type="caution">
    <text evidence="8">The sequence shown here is derived from an EMBL/GenBank/DDBJ whole genome shotgun (WGS) entry which is preliminary data.</text>
</comment>
<reference evidence="8" key="1">
    <citation type="submission" date="2022-11" db="EMBL/GenBank/DDBJ databases">
        <authorList>
            <person name="Petersen C."/>
        </authorList>
    </citation>
    <scope>NUCLEOTIDE SEQUENCE</scope>
    <source>
        <strain evidence="8">IBT 30069</strain>
    </source>
</reference>
<dbReference type="InterPro" id="IPR000933">
    <property type="entry name" value="Glyco_hydro_29"/>
</dbReference>
<dbReference type="InterPro" id="IPR017853">
    <property type="entry name" value="GH"/>
</dbReference>
<feature type="signal peptide" evidence="6">
    <location>
        <begin position="1"/>
        <end position="21"/>
    </location>
</feature>
<evidence type="ECO:0000259" key="7">
    <source>
        <dbReference type="Pfam" id="PF01120"/>
    </source>
</evidence>
<dbReference type="Gene3D" id="2.60.120.260">
    <property type="entry name" value="Galactose-binding domain-like"/>
    <property type="match status" value="1"/>
</dbReference>
<feature type="domain" description="Glycoside hydrolase family 29 N-terminal" evidence="7">
    <location>
        <begin position="80"/>
        <end position="363"/>
    </location>
</feature>
<organism evidence="8 9">
    <name type="scientific">Penicillium angulare</name>
    <dbReference type="NCBI Taxonomy" id="116970"/>
    <lineage>
        <taxon>Eukaryota</taxon>
        <taxon>Fungi</taxon>
        <taxon>Dikarya</taxon>
        <taxon>Ascomycota</taxon>
        <taxon>Pezizomycotina</taxon>
        <taxon>Eurotiomycetes</taxon>
        <taxon>Eurotiomycetidae</taxon>
        <taxon>Eurotiales</taxon>
        <taxon>Aspergillaceae</taxon>
        <taxon>Penicillium</taxon>
    </lineage>
</organism>
<keyword evidence="9" id="KW-1185">Reference proteome</keyword>
<name>A0A9W9JZ90_9EURO</name>
<dbReference type="AlphaFoldDB" id="A0A9W9JZ90"/>
<proteinExistence type="inferred from homology"/>
<dbReference type="SUPFAM" id="SSF51445">
    <property type="entry name" value="(Trans)glycosidases"/>
    <property type="match status" value="1"/>
</dbReference>
<evidence type="ECO:0000313" key="9">
    <source>
        <dbReference type="Proteomes" id="UP001149165"/>
    </source>
</evidence>
<dbReference type="OrthoDB" id="6039950at2759"/>
<dbReference type="Pfam" id="PF01120">
    <property type="entry name" value="Alpha_L_fucos"/>
    <property type="match status" value="1"/>
</dbReference>
<evidence type="ECO:0000313" key="8">
    <source>
        <dbReference type="EMBL" id="KAJ5087133.1"/>
    </source>
</evidence>
<dbReference type="PANTHER" id="PTHR10030">
    <property type="entry name" value="ALPHA-L-FUCOSIDASE"/>
    <property type="match status" value="1"/>
</dbReference>
<dbReference type="EC" id="3.2.1.51" evidence="2"/>
<evidence type="ECO:0000256" key="1">
    <source>
        <dbReference type="ARBA" id="ARBA00007951"/>
    </source>
</evidence>
<evidence type="ECO:0000256" key="3">
    <source>
        <dbReference type="ARBA" id="ARBA00022729"/>
    </source>
</evidence>
<keyword evidence="3 6" id="KW-0732">Signal</keyword>
<gene>
    <name evidence="8" type="ORF">N7456_010749</name>
</gene>
<comment type="similarity">
    <text evidence="1">Belongs to the glycosyl hydrolase 29 family.</text>
</comment>
<dbReference type="GO" id="GO:0006004">
    <property type="term" value="P:fucose metabolic process"/>
    <property type="evidence" value="ECO:0007669"/>
    <property type="project" value="TreeGrafter"/>
</dbReference>
<reference evidence="8" key="2">
    <citation type="journal article" date="2023" name="IMA Fungus">
        <title>Comparative genomic study of the Penicillium genus elucidates a diverse pangenome and 15 lateral gene transfer events.</title>
        <authorList>
            <person name="Petersen C."/>
            <person name="Sorensen T."/>
            <person name="Nielsen M.R."/>
            <person name="Sondergaard T.E."/>
            <person name="Sorensen J.L."/>
            <person name="Fitzpatrick D.A."/>
            <person name="Frisvad J.C."/>
            <person name="Nielsen K.L."/>
        </authorList>
    </citation>
    <scope>NUCLEOTIDE SEQUENCE</scope>
    <source>
        <strain evidence="8">IBT 30069</strain>
    </source>
</reference>
<dbReference type="GO" id="GO:0016139">
    <property type="term" value="P:glycoside catabolic process"/>
    <property type="evidence" value="ECO:0007669"/>
    <property type="project" value="TreeGrafter"/>
</dbReference>
<accession>A0A9W9JZ90</accession>
<evidence type="ECO:0000256" key="2">
    <source>
        <dbReference type="ARBA" id="ARBA00012662"/>
    </source>
</evidence>
<dbReference type="Gene3D" id="3.20.20.80">
    <property type="entry name" value="Glycosidases"/>
    <property type="match status" value="1"/>
</dbReference>
<dbReference type="EMBL" id="JAPQKH010000007">
    <property type="protein sequence ID" value="KAJ5087133.1"/>
    <property type="molecule type" value="Genomic_DNA"/>
</dbReference>
<evidence type="ECO:0000256" key="6">
    <source>
        <dbReference type="SAM" id="SignalP"/>
    </source>
</evidence>
<dbReference type="Proteomes" id="UP001149165">
    <property type="component" value="Unassembled WGS sequence"/>
</dbReference>
<dbReference type="SMART" id="SM00812">
    <property type="entry name" value="Alpha_L_fucos"/>
    <property type="match status" value="1"/>
</dbReference>
<keyword evidence="4 8" id="KW-0378">Hydrolase</keyword>
<keyword evidence="5" id="KW-0326">Glycosidase</keyword>
<dbReference type="GO" id="GO:0004560">
    <property type="term" value="F:alpha-L-fucosidase activity"/>
    <property type="evidence" value="ECO:0007669"/>
    <property type="project" value="UniProtKB-EC"/>
</dbReference>
<evidence type="ECO:0000256" key="4">
    <source>
        <dbReference type="ARBA" id="ARBA00022801"/>
    </source>
</evidence>
<feature type="chain" id="PRO_5040944614" description="alpha-L-fucosidase" evidence="6">
    <location>
        <begin position="22"/>
        <end position="491"/>
    </location>
</feature>
<dbReference type="InterPro" id="IPR057739">
    <property type="entry name" value="Glyco_hydro_29_N"/>
</dbReference>
<dbReference type="PANTHER" id="PTHR10030:SF37">
    <property type="entry name" value="ALPHA-L-FUCOSIDASE-RELATED"/>
    <property type="match status" value="1"/>
</dbReference>
<sequence>MWLNTGTLLSLCAISGGVVSAYQPNYRISPIDGSKIALPTKEQLQFQEKEIGVLIHFEIATYLSIDGCNNVPNLVPNPSLFDPTLINTDAWMDTITALGAKYATLVAKHNCGFTTWPSEVTFQDRENQTVSYNYTIAQSPVRGKNVVRSFVDSAQKYDIGHGFYYSVVVNNYLNVQNSDVRPNSWAPGQVNITNSTYDQIVYDQLSDLWKNYGNLTEIWFDGGYSSSQKDKIQALLEETQPQAVIFNGCDTNGTCLSENSIRWIGTEAGQAPDENWSTGVTNDGGDSTSPYFCPAECDTTLQTDDRWFFGVDQPLRSIEEMIDVYHQTVGRNCLLELDLTPDRSGLIPASYAARYKQLGDFISSCYGKPATSNAVHSSTKNGEYSITLDYPTAIDRIVLMEDQSNGQVIRSYEVFAKIVDSQDANGTLNVPFTLISNGTSVGHKKIDIFDRAISTTEIFINTTYVDTPKWRSVSLHLCDQLAANGTSTEAD</sequence>